<reference evidence="2 3" key="1">
    <citation type="submission" date="2016-12" db="EMBL/GenBank/DDBJ databases">
        <title>The genomes of Aspergillus section Nigri reveals drivers in fungal speciation.</title>
        <authorList>
            <consortium name="DOE Joint Genome Institute"/>
            <person name="Vesth T.C."/>
            <person name="Nybo J."/>
            <person name="Theobald S."/>
            <person name="Brandl J."/>
            <person name="Frisvad J.C."/>
            <person name="Nielsen K.F."/>
            <person name="Lyhne E.K."/>
            <person name="Kogle M.E."/>
            <person name="Kuo A."/>
            <person name="Riley R."/>
            <person name="Clum A."/>
            <person name="Nolan M."/>
            <person name="Lipzen A."/>
            <person name="Salamov A."/>
            <person name="Henrissat B."/>
            <person name="Wiebenga A."/>
            <person name="De Vries R.P."/>
            <person name="Grigoriev I.V."/>
            <person name="Mortensen U.H."/>
            <person name="Andersen M.R."/>
            <person name="Baker S.E."/>
        </authorList>
    </citation>
    <scope>NUCLEOTIDE SEQUENCE [LARGE SCALE GENOMIC DNA]</scope>
    <source>
        <strain evidence="2 3">IBT 23096</strain>
    </source>
</reference>
<dbReference type="EMBL" id="MSFO01000004">
    <property type="protein sequence ID" value="PLB49585.1"/>
    <property type="molecule type" value="Genomic_DNA"/>
</dbReference>
<keyword evidence="3" id="KW-1185">Reference proteome</keyword>
<evidence type="ECO:0000313" key="3">
    <source>
        <dbReference type="Proteomes" id="UP000234275"/>
    </source>
</evidence>
<keyword evidence="1" id="KW-1133">Transmembrane helix</keyword>
<sequence>MLVFHYLPLSMSSPKSFLFLRFHLPPFYFLFVIFLLGSCYAYDTPNRIVHVLFFFRLLPFFYPWAGILRKVHQVQIELCSALRIPRHAFLLDRPVQHCFVPFLGLPASRLSIVPLRRRFLVWLCI</sequence>
<keyword evidence="1" id="KW-0812">Transmembrane</keyword>
<feature type="transmembrane region" description="Helical" evidence="1">
    <location>
        <begin position="20"/>
        <end position="41"/>
    </location>
</feature>
<accession>A0A2I2G9N0</accession>
<comment type="caution">
    <text evidence="2">The sequence shown here is derived from an EMBL/GenBank/DDBJ whole genome shotgun (WGS) entry which is preliminary data.</text>
</comment>
<protein>
    <submittedName>
        <fullName evidence="2">Uncharacterized protein</fullName>
    </submittedName>
</protein>
<dbReference type="GeneID" id="36550395"/>
<organism evidence="2 3">
    <name type="scientific">Aspergillus steynii IBT 23096</name>
    <dbReference type="NCBI Taxonomy" id="1392250"/>
    <lineage>
        <taxon>Eukaryota</taxon>
        <taxon>Fungi</taxon>
        <taxon>Dikarya</taxon>
        <taxon>Ascomycota</taxon>
        <taxon>Pezizomycotina</taxon>
        <taxon>Eurotiomycetes</taxon>
        <taxon>Eurotiomycetidae</taxon>
        <taxon>Eurotiales</taxon>
        <taxon>Aspergillaceae</taxon>
        <taxon>Aspergillus</taxon>
        <taxon>Aspergillus subgen. Circumdati</taxon>
    </lineage>
</organism>
<dbReference type="Proteomes" id="UP000234275">
    <property type="component" value="Unassembled WGS sequence"/>
</dbReference>
<dbReference type="AlphaFoldDB" id="A0A2I2G9N0"/>
<proteinExistence type="predicted"/>
<evidence type="ECO:0000256" key="1">
    <source>
        <dbReference type="SAM" id="Phobius"/>
    </source>
</evidence>
<evidence type="ECO:0000313" key="2">
    <source>
        <dbReference type="EMBL" id="PLB49585.1"/>
    </source>
</evidence>
<feature type="transmembrane region" description="Helical" evidence="1">
    <location>
        <begin position="48"/>
        <end position="65"/>
    </location>
</feature>
<name>A0A2I2G9N0_9EURO</name>
<gene>
    <name evidence="2" type="ORF">P170DRAFT_188995</name>
</gene>
<dbReference type="VEuPathDB" id="FungiDB:P170DRAFT_188995"/>
<dbReference type="RefSeq" id="XP_024704887.1">
    <property type="nucleotide sequence ID" value="XM_024842697.1"/>
</dbReference>
<keyword evidence="1" id="KW-0472">Membrane</keyword>